<accession>A0A1S4ESW4</accession>
<feature type="compositionally biased region" description="Low complexity" evidence="1">
    <location>
        <begin position="450"/>
        <end position="463"/>
    </location>
</feature>
<feature type="region of interest" description="Disordered" evidence="1">
    <location>
        <begin position="272"/>
        <end position="318"/>
    </location>
</feature>
<dbReference type="AlphaFoldDB" id="A0A1S4ESW4"/>
<dbReference type="RefSeq" id="XP_017305290.1">
    <property type="nucleotide sequence ID" value="XM_017449801.2"/>
</dbReference>
<reference evidence="3" key="1">
    <citation type="submission" date="2025-08" db="UniProtKB">
        <authorList>
            <consortium name="RefSeq"/>
        </authorList>
    </citation>
    <scope>IDENTIFICATION</scope>
</reference>
<evidence type="ECO:0000256" key="1">
    <source>
        <dbReference type="SAM" id="MobiDB-lite"/>
    </source>
</evidence>
<feature type="compositionally biased region" description="Low complexity" evidence="1">
    <location>
        <begin position="606"/>
        <end position="623"/>
    </location>
</feature>
<evidence type="ECO:0000313" key="3">
    <source>
        <dbReference type="RefSeq" id="XP_017305290.1"/>
    </source>
</evidence>
<dbReference type="GeneID" id="103524922"/>
<keyword evidence="2" id="KW-1185">Reference proteome</keyword>
<dbReference type="KEGG" id="dci:103524922"/>
<dbReference type="Proteomes" id="UP000079169">
    <property type="component" value="Unplaced"/>
</dbReference>
<feature type="compositionally biased region" description="Low complexity" evidence="1">
    <location>
        <begin position="518"/>
        <end position="537"/>
    </location>
</feature>
<protein>
    <submittedName>
        <fullName evidence="3">Uncharacterized protein LOC103524922</fullName>
    </submittedName>
</protein>
<feature type="region of interest" description="Disordered" evidence="1">
    <location>
        <begin position="606"/>
        <end position="626"/>
    </location>
</feature>
<name>A0A1S4ESW4_DIACI</name>
<proteinExistence type="predicted"/>
<feature type="region of interest" description="Disordered" evidence="1">
    <location>
        <begin position="446"/>
        <end position="467"/>
    </location>
</feature>
<feature type="compositionally biased region" description="Basic and acidic residues" evidence="1">
    <location>
        <begin position="306"/>
        <end position="318"/>
    </location>
</feature>
<organism evidence="2 3">
    <name type="scientific">Diaphorina citri</name>
    <name type="common">Asian citrus psyllid</name>
    <dbReference type="NCBI Taxonomy" id="121845"/>
    <lineage>
        <taxon>Eukaryota</taxon>
        <taxon>Metazoa</taxon>
        <taxon>Ecdysozoa</taxon>
        <taxon>Arthropoda</taxon>
        <taxon>Hexapoda</taxon>
        <taxon>Insecta</taxon>
        <taxon>Pterygota</taxon>
        <taxon>Neoptera</taxon>
        <taxon>Paraneoptera</taxon>
        <taxon>Hemiptera</taxon>
        <taxon>Sternorrhyncha</taxon>
        <taxon>Psylloidea</taxon>
        <taxon>Psyllidae</taxon>
        <taxon>Diaphorininae</taxon>
        <taxon>Diaphorina</taxon>
    </lineage>
</organism>
<gene>
    <name evidence="3" type="primary">LOC103524922</name>
</gene>
<feature type="region of interest" description="Disordered" evidence="1">
    <location>
        <begin position="516"/>
        <end position="538"/>
    </location>
</feature>
<evidence type="ECO:0000313" key="2">
    <source>
        <dbReference type="Proteomes" id="UP000079169"/>
    </source>
</evidence>
<dbReference type="PaxDb" id="121845-A0A1S4ESW4"/>
<sequence length="675" mass="77465">MFYCFAGLLPVIWSFPTEKCPSWMFDSCSYSEIPYLHPVCAIFQTDNPELLSLGIPKGARFRFDNICHFNYQKCVYPSALQEVKCEVSSTSSREFQPKDSDIHNDEDKDRSMANLLNYIVKNSEEEQDKLSGEDFSLSNEIENEMYNPNTRIENSLKSDEKVPENIWRAMYALQKANKQLFMAKNLRKKVINELDKISLKLNKDDKVNQLSIPYGNDGIGETLFNEKIPSEYARKYQNYRPVENQIPFIPLTSFRFFPASEDHTSVEYKLSNNQEKYDSDGLPLPLNMETTTDKSMEETQSIEQNRNMESEDRKDPDSIVNNEEKIETWSQIGDRMAPMEPFDVFPPRESVLVYTEYVPDTSNHDTTVSDLKTNSVETSTKPTDVITSTENLEEYDMDRIFHYEDLYSRHLFDGHYKTSSEETSTSTVTENITDPEEISEVYETEAYPESSTHVSSTTTETITPDLDDSNMDTVILVYNDSNETNTSEDVKEFTDSEAITDDITTDAAILESTVNDLTQESSKQSIEETTQTEESSTLSNRILDSTEMLMLSTESEVKDLTTLLFDMEEEISNVIIKSNDDISNYHYNSSSTIRNRLSEDTTLKTSVETTSQQPQTTPSYPVPEDTEETMRLINSILSANYYNEDIETDNTEDYNYGGINDFDTSSPYLRGLYSF</sequence>